<dbReference type="AlphaFoldDB" id="A0A6I8N0B1"/>
<dbReference type="Bgee" id="ENSOANG00000003489">
    <property type="expression patterns" value="Expressed in cerebellum and 7 other cell types or tissues"/>
</dbReference>
<dbReference type="PANTHER" id="PTHR10218:SF227">
    <property type="entry name" value="G PROTEIN ALPHA I SUBUNIT"/>
    <property type="match status" value="1"/>
</dbReference>
<dbReference type="SUPFAM" id="SSF47895">
    <property type="entry name" value="Transducin (alpha subunit), insertion domain"/>
    <property type="match status" value="1"/>
</dbReference>
<keyword evidence="7" id="KW-0460">Magnesium</keyword>
<dbReference type="SMART" id="SM00275">
    <property type="entry name" value="G_alpha"/>
    <property type="match status" value="1"/>
</dbReference>
<dbReference type="Pfam" id="PF00503">
    <property type="entry name" value="G-alpha"/>
    <property type="match status" value="1"/>
</dbReference>
<dbReference type="GO" id="GO:0005525">
    <property type="term" value="F:GTP binding"/>
    <property type="evidence" value="ECO:0007669"/>
    <property type="project" value="UniProtKB-KW"/>
</dbReference>
<keyword evidence="4" id="KW-0449">Lipoprotein</keyword>
<reference evidence="8" key="1">
    <citation type="submission" date="2025-08" db="UniProtKB">
        <authorList>
            <consortium name="Ensembl"/>
        </authorList>
    </citation>
    <scope>IDENTIFICATION</scope>
    <source>
        <strain evidence="8">Glennie</strain>
    </source>
</reference>
<dbReference type="GO" id="GO:0007186">
    <property type="term" value="P:G protein-coupled receptor signaling pathway"/>
    <property type="evidence" value="ECO:0007669"/>
    <property type="project" value="InterPro"/>
</dbReference>
<dbReference type="GO" id="GO:0046872">
    <property type="term" value="F:metal ion binding"/>
    <property type="evidence" value="ECO:0007669"/>
    <property type="project" value="UniProtKB-KW"/>
</dbReference>
<keyword evidence="2 6" id="KW-0547">Nucleotide-binding</keyword>
<gene>
    <name evidence="8" type="primary">GNAI1</name>
</gene>
<evidence type="ECO:0000256" key="1">
    <source>
        <dbReference type="ARBA" id="ARBA00022707"/>
    </source>
</evidence>
<dbReference type="Gene3D" id="1.10.400.10">
    <property type="entry name" value="GI Alpha 1, domain 2-like"/>
    <property type="match status" value="1"/>
</dbReference>
<keyword evidence="9" id="KW-1185">Reference proteome</keyword>
<reference evidence="8" key="2">
    <citation type="submission" date="2025-09" db="UniProtKB">
        <authorList>
            <consortium name="Ensembl"/>
        </authorList>
    </citation>
    <scope>IDENTIFICATION</scope>
    <source>
        <strain evidence="8">Glennie</strain>
    </source>
</reference>
<dbReference type="Ensembl" id="ENSOANT00000058906.1">
    <property type="protein sequence ID" value="ENSOANP00000034493.1"/>
    <property type="gene ID" value="ENSOANG00000003489.3"/>
</dbReference>
<accession>A0A6I8N0B1</accession>
<evidence type="ECO:0000256" key="2">
    <source>
        <dbReference type="ARBA" id="ARBA00022741"/>
    </source>
</evidence>
<evidence type="ECO:0000256" key="5">
    <source>
        <dbReference type="ARBA" id="ARBA00023224"/>
    </source>
</evidence>
<keyword evidence="7" id="KW-0479">Metal-binding</keyword>
<dbReference type="GeneTree" id="ENSGT00940000153567"/>
<evidence type="ECO:0000313" key="8">
    <source>
        <dbReference type="Ensembl" id="ENSOANP00000034493.1"/>
    </source>
</evidence>
<dbReference type="InterPro" id="IPR027417">
    <property type="entry name" value="P-loop_NTPase"/>
</dbReference>
<dbReference type="PANTHER" id="PTHR10218">
    <property type="entry name" value="GTP-BINDING PROTEIN ALPHA SUBUNIT"/>
    <property type="match status" value="1"/>
</dbReference>
<keyword evidence="5" id="KW-0807">Transducer</keyword>
<keyword evidence="4" id="KW-0564">Palmitate</keyword>
<evidence type="ECO:0000313" key="9">
    <source>
        <dbReference type="Proteomes" id="UP000002279"/>
    </source>
</evidence>
<organism evidence="8 9">
    <name type="scientific">Ornithorhynchus anatinus</name>
    <name type="common">Duckbill platypus</name>
    <dbReference type="NCBI Taxonomy" id="9258"/>
    <lineage>
        <taxon>Eukaryota</taxon>
        <taxon>Metazoa</taxon>
        <taxon>Chordata</taxon>
        <taxon>Craniata</taxon>
        <taxon>Vertebrata</taxon>
        <taxon>Euteleostomi</taxon>
        <taxon>Mammalia</taxon>
        <taxon>Monotremata</taxon>
        <taxon>Ornithorhynchidae</taxon>
        <taxon>Ornithorhynchus</taxon>
    </lineage>
</organism>
<sequence length="139" mass="15675">MGCTLSMIDRNLREDGEKAAREVKLLSGESGKSTIVKQMKIIHEAGYSEEECKQYKAVVYSNTIQSIIAIIRAMGRLKIDFGDSARAAQTLMKKLRHIFSANLRTSTRERTQRKSTPTSLVPQILRMCSLFLMQSQMSS</sequence>
<dbReference type="InterPro" id="IPR001019">
    <property type="entry name" value="Gprotein_alpha_su"/>
</dbReference>
<dbReference type="GO" id="GO:0031683">
    <property type="term" value="F:G-protein beta/gamma-subunit complex binding"/>
    <property type="evidence" value="ECO:0007669"/>
    <property type="project" value="InterPro"/>
</dbReference>
<name>A0A6I8N0B1_ORNAN</name>
<evidence type="ECO:0000256" key="3">
    <source>
        <dbReference type="ARBA" id="ARBA00023134"/>
    </source>
</evidence>
<dbReference type="InterPro" id="IPR011025">
    <property type="entry name" value="GproteinA_insert"/>
</dbReference>
<dbReference type="Gene3D" id="3.40.50.300">
    <property type="entry name" value="P-loop containing nucleotide triphosphate hydrolases"/>
    <property type="match status" value="1"/>
</dbReference>
<feature type="binding site" evidence="7">
    <location>
        <position position="33"/>
    </location>
    <ligand>
        <name>Mg(2+)</name>
        <dbReference type="ChEBI" id="CHEBI:18420"/>
    </ligand>
</feature>
<feature type="binding site" evidence="6">
    <location>
        <begin position="29"/>
        <end position="34"/>
    </location>
    <ligand>
        <name>GTP</name>
        <dbReference type="ChEBI" id="CHEBI:37565"/>
    </ligand>
</feature>
<proteinExistence type="predicted"/>
<dbReference type="GO" id="GO:0003924">
    <property type="term" value="F:GTPase activity"/>
    <property type="evidence" value="ECO:0007669"/>
    <property type="project" value="InterPro"/>
</dbReference>
<evidence type="ECO:0000256" key="7">
    <source>
        <dbReference type="PIRSR" id="PIRSR601019-2"/>
    </source>
</evidence>
<keyword evidence="3 6" id="KW-0342">GTP-binding</keyword>
<dbReference type="Proteomes" id="UP000002279">
    <property type="component" value="Unplaced"/>
</dbReference>
<keyword evidence="1" id="KW-0519">Myristate</keyword>
<evidence type="ECO:0000256" key="4">
    <source>
        <dbReference type="ARBA" id="ARBA00023139"/>
    </source>
</evidence>
<protein>
    <submittedName>
        <fullName evidence="8">G protein subunit alpha i1</fullName>
    </submittedName>
</protein>
<evidence type="ECO:0000256" key="6">
    <source>
        <dbReference type="PIRSR" id="PIRSR601019-1"/>
    </source>
</evidence>
<dbReference type="PROSITE" id="PS51882">
    <property type="entry name" value="G_ALPHA"/>
    <property type="match status" value="1"/>
</dbReference>